<gene>
    <name evidence="2" type="ORF">B7R21_03725</name>
</gene>
<feature type="domain" description="Glycosyl transferase family 28 C-terminal" evidence="1">
    <location>
        <begin position="239"/>
        <end position="297"/>
    </location>
</feature>
<dbReference type="AlphaFoldDB" id="A0A3E0VYM2"/>
<evidence type="ECO:0000313" key="3">
    <source>
        <dbReference type="Proteomes" id="UP000256709"/>
    </source>
</evidence>
<dbReference type="OrthoDB" id="555447at2"/>
<dbReference type="Gene3D" id="3.40.50.2000">
    <property type="entry name" value="Glycogen Phosphorylase B"/>
    <property type="match status" value="1"/>
</dbReference>
<comment type="caution">
    <text evidence="2">The sequence shown here is derived from an EMBL/GenBank/DDBJ whole genome shotgun (WGS) entry which is preliminary data.</text>
</comment>
<name>A0A3E0VYM2_9MICO</name>
<sequence>MNANAPAAGTSLTEAFRGKRLILAASTGGHLAQLDQISRLIEPHPDSIWVTFDKPQSRSLLAERRHEFVDYISPRDFRNMLKARSTFRRLLASGEYEGIMSTGAAIALSALPFARRQRVPAVYVESVSRFDGPSLTGRIVSRLPGIQLRTQHSEWASRKWPYEFSVMDAFEPSGSNGPPAPIRRIFVTLGTIEPYRFDSMVDAVLRTAPADAEIVWQLGCTTRRDLPGTSFTEISAADFERYSVESDVVVTHSGVGSIMNLLALGSHVVVIPRRKSRNEHVDDHQEQVARDLGERGLCVVAEAPELTTADLVQASGLSAVPLGSTSSL</sequence>
<dbReference type="EMBL" id="NBXA01000007">
    <property type="protein sequence ID" value="RFA15152.1"/>
    <property type="molecule type" value="Genomic_DNA"/>
</dbReference>
<dbReference type="SUPFAM" id="SSF53756">
    <property type="entry name" value="UDP-Glycosyltransferase/glycogen phosphorylase"/>
    <property type="match status" value="1"/>
</dbReference>
<evidence type="ECO:0000259" key="1">
    <source>
        <dbReference type="Pfam" id="PF04101"/>
    </source>
</evidence>
<evidence type="ECO:0000313" key="2">
    <source>
        <dbReference type="EMBL" id="RFA15152.1"/>
    </source>
</evidence>
<dbReference type="Proteomes" id="UP000256709">
    <property type="component" value="Unassembled WGS sequence"/>
</dbReference>
<dbReference type="InterPro" id="IPR007235">
    <property type="entry name" value="Glyco_trans_28_C"/>
</dbReference>
<dbReference type="Pfam" id="PF04101">
    <property type="entry name" value="Glyco_tran_28_C"/>
    <property type="match status" value="1"/>
</dbReference>
<dbReference type="GO" id="GO:0016758">
    <property type="term" value="F:hexosyltransferase activity"/>
    <property type="evidence" value="ECO:0007669"/>
    <property type="project" value="InterPro"/>
</dbReference>
<reference evidence="2 3" key="1">
    <citation type="submission" date="2017-04" db="EMBL/GenBank/DDBJ databases">
        <title>Comparative genome analysis of Subtercola boreus.</title>
        <authorList>
            <person name="Cho Y.-J."/>
            <person name="Cho A."/>
            <person name="Kim O.-S."/>
            <person name="Lee J.-I."/>
        </authorList>
    </citation>
    <scope>NUCLEOTIDE SEQUENCE [LARGE SCALE GENOMIC DNA]</scope>
    <source>
        <strain evidence="2 3">P27444</strain>
    </source>
</reference>
<protein>
    <recommendedName>
        <fullName evidence="1">Glycosyl transferase family 28 C-terminal domain-containing protein</fullName>
    </recommendedName>
</protein>
<proteinExistence type="predicted"/>
<accession>A0A3E0VYM2</accession>
<organism evidence="2 3">
    <name type="scientific">Subtercola boreus</name>
    <dbReference type="NCBI Taxonomy" id="120213"/>
    <lineage>
        <taxon>Bacteria</taxon>
        <taxon>Bacillati</taxon>
        <taxon>Actinomycetota</taxon>
        <taxon>Actinomycetes</taxon>
        <taxon>Micrococcales</taxon>
        <taxon>Microbacteriaceae</taxon>
        <taxon>Subtercola</taxon>
    </lineage>
</organism>
<dbReference type="RefSeq" id="WP_116281913.1">
    <property type="nucleotide sequence ID" value="NZ_NBXA01000007.1"/>
</dbReference>